<dbReference type="UniPathway" id="UPA00031">
    <property type="reaction ID" value="UER00013"/>
</dbReference>
<dbReference type="PANTHER" id="PTHR21039:SF0">
    <property type="entry name" value="HISTIDINOL-PHOSPHATASE"/>
    <property type="match status" value="1"/>
</dbReference>
<dbReference type="NCBIfam" id="TIGR01856">
    <property type="entry name" value="hisJ_fam"/>
    <property type="match status" value="1"/>
</dbReference>
<dbReference type="PANTHER" id="PTHR21039">
    <property type="entry name" value="HISTIDINOL PHOSPHATASE-RELATED"/>
    <property type="match status" value="1"/>
</dbReference>
<keyword evidence="5 8" id="KW-0378">Hydrolase</keyword>
<dbReference type="InterPro" id="IPR010140">
    <property type="entry name" value="Histidinol_P_phosphatase_HisJ"/>
</dbReference>
<dbReference type="EMBL" id="FRFE01000007">
    <property type="protein sequence ID" value="SHO47317.1"/>
    <property type="molecule type" value="Genomic_DNA"/>
</dbReference>
<evidence type="ECO:0000256" key="7">
    <source>
        <dbReference type="ARBA" id="ARBA00049158"/>
    </source>
</evidence>
<dbReference type="EC" id="3.1.3.15" evidence="3 8"/>
<evidence type="ECO:0000256" key="4">
    <source>
        <dbReference type="ARBA" id="ARBA00022605"/>
    </source>
</evidence>
<proteinExistence type="inferred from homology"/>
<dbReference type="InterPro" id="IPR004013">
    <property type="entry name" value="PHP_dom"/>
</dbReference>
<dbReference type="GO" id="GO:0004401">
    <property type="term" value="F:histidinol-phosphatase activity"/>
    <property type="evidence" value="ECO:0007669"/>
    <property type="project" value="UniProtKB-UniRule"/>
</dbReference>
<dbReference type="GO" id="GO:0005737">
    <property type="term" value="C:cytoplasm"/>
    <property type="evidence" value="ECO:0007669"/>
    <property type="project" value="TreeGrafter"/>
</dbReference>
<accession>A0A1M7Y540</accession>
<reference evidence="10 11" key="1">
    <citation type="submission" date="2016-12" db="EMBL/GenBank/DDBJ databases">
        <authorList>
            <person name="Song W.-J."/>
            <person name="Kurnit D.M."/>
        </authorList>
    </citation>
    <scope>NUCLEOTIDE SEQUENCE [LARGE SCALE GENOMIC DNA]</scope>
    <source>
        <strain evidence="10 11">DSM 18488</strain>
    </source>
</reference>
<dbReference type="RefSeq" id="WP_234981144.1">
    <property type="nucleotide sequence ID" value="NZ_FRFE01000007.1"/>
</dbReference>
<keyword evidence="4 8" id="KW-0028">Amino-acid biosynthesis</keyword>
<evidence type="ECO:0000259" key="9">
    <source>
        <dbReference type="Pfam" id="PF02811"/>
    </source>
</evidence>
<name>A0A1M7Y540_9BACT</name>
<comment type="pathway">
    <text evidence="1 8">Amino-acid biosynthesis; L-histidine biosynthesis; L-histidine from 5-phospho-alpha-D-ribose 1-diphosphate: step 8/9.</text>
</comment>
<dbReference type="Gene3D" id="3.20.20.140">
    <property type="entry name" value="Metal-dependent hydrolases"/>
    <property type="match status" value="1"/>
</dbReference>
<sequence length="317" mass="36997">MSHHSLPAACPIDFMGNNCWDGNITHTSKGQEVMSTAQYVSVHGGHSGQFCYHAKDTLEEIIQSYISHGFPWVGITEHVPGITMELLYPDQQKAGFTPASLLERFDRYMQECRRLKQKYADQIDIYAAMEIETYSGYDTFIPNLIERYRPDYIVGSIHFVNDMVFDYSRERYDLLAETVGGHDELYSRYFDMQYEMIELLRPEVVGHFDLIRIFDPYYKERLRKPEIEAKVIRNLELIKKYNLIMDFNIRSLLKGADEPYITAHILQMAKDLDIAVVPGDDSHGLDNIHINMDKAISILKEYGFATNWRKPRRIHYD</sequence>
<evidence type="ECO:0000256" key="2">
    <source>
        <dbReference type="ARBA" id="ARBA00009152"/>
    </source>
</evidence>
<organism evidence="10 11">
    <name type="scientific">Desulfopila aestuarii DSM 18488</name>
    <dbReference type="NCBI Taxonomy" id="1121416"/>
    <lineage>
        <taxon>Bacteria</taxon>
        <taxon>Pseudomonadati</taxon>
        <taxon>Thermodesulfobacteriota</taxon>
        <taxon>Desulfobulbia</taxon>
        <taxon>Desulfobulbales</taxon>
        <taxon>Desulfocapsaceae</taxon>
        <taxon>Desulfopila</taxon>
    </lineage>
</organism>
<dbReference type="InterPro" id="IPR016195">
    <property type="entry name" value="Pol/histidinol_Pase-like"/>
</dbReference>
<dbReference type="CDD" id="cd12110">
    <property type="entry name" value="PHP_HisPPase_Hisj_like"/>
    <property type="match status" value="1"/>
</dbReference>
<evidence type="ECO:0000256" key="6">
    <source>
        <dbReference type="ARBA" id="ARBA00023102"/>
    </source>
</evidence>
<dbReference type="Pfam" id="PF02811">
    <property type="entry name" value="PHP"/>
    <property type="match status" value="1"/>
</dbReference>
<evidence type="ECO:0000313" key="11">
    <source>
        <dbReference type="Proteomes" id="UP000184603"/>
    </source>
</evidence>
<dbReference type="SUPFAM" id="SSF89550">
    <property type="entry name" value="PHP domain-like"/>
    <property type="match status" value="1"/>
</dbReference>
<evidence type="ECO:0000256" key="1">
    <source>
        <dbReference type="ARBA" id="ARBA00004970"/>
    </source>
</evidence>
<feature type="domain" description="PHP" evidence="9">
    <location>
        <begin position="46"/>
        <end position="248"/>
    </location>
</feature>
<evidence type="ECO:0000313" key="10">
    <source>
        <dbReference type="EMBL" id="SHO47317.1"/>
    </source>
</evidence>
<comment type="catalytic activity">
    <reaction evidence="7 8">
        <text>L-histidinol phosphate + H2O = L-histidinol + phosphate</text>
        <dbReference type="Rhea" id="RHEA:14465"/>
        <dbReference type="ChEBI" id="CHEBI:15377"/>
        <dbReference type="ChEBI" id="CHEBI:43474"/>
        <dbReference type="ChEBI" id="CHEBI:57699"/>
        <dbReference type="ChEBI" id="CHEBI:57980"/>
        <dbReference type="EC" id="3.1.3.15"/>
    </reaction>
</comment>
<evidence type="ECO:0000256" key="3">
    <source>
        <dbReference type="ARBA" id="ARBA00013085"/>
    </source>
</evidence>
<dbReference type="AlphaFoldDB" id="A0A1M7Y540"/>
<dbReference type="GO" id="GO:0000105">
    <property type="term" value="P:L-histidine biosynthetic process"/>
    <property type="evidence" value="ECO:0007669"/>
    <property type="project" value="UniProtKB-UniRule"/>
</dbReference>
<keyword evidence="11" id="KW-1185">Reference proteome</keyword>
<keyword evidence="6 8" id="KW-0368">Histidine biosynthesis</keyword>
<dbReference type="Proteomes" id="UP000184603">
    <property type="component" value="Unassembled WGS sequence"/>
</dbReference>
<protein>
    <recommendedName>
        <fullName evidence="3 8">Histidinol-phosphatase</fullName>
        <shortName evidence="8">HolPase</shortName>
        <ecNumber evidence="3 8">3.1.3.15</ecNumber>
    </recommendedName>
</protein>
<gene>
    <name evidence="10" type="ORF">SAMN02745220_01827</name>
</gene>
<dbReference type="STRING" id="1121416.SAMN02745220_01827"/>
<evidence type="ECO:0000256" key="5">
    <source>
        <dbReference type="ARBA" id="ARBA00022801"/>
    </source>
</evidence>
<comment type="similarity">
    <text evidence="2 8">Belongs to the PHP hydrolase family. HisK subfamily.</text>
</comment>
<evidence type="ECO:0000256" key="8">
    <source>
        <dbReference type="RuleBase" id="RU366003"/>
    </source>
</evidence>